<keyword evidence="2" id="KW-1185">Reference proteome</keyword>
<comment type="caution">
    <text evidence="1">The sequence shown here is derived from an EMBL/GenBank/DDBJ whole genome shotgun (WGS) entry which is preliminary data.</text>
</comment>
<dbReference type="AlphaFoldDB" id="A0A5N5EI98"/>
<dbReference type="GO" id="GO:0016773">
    <property type="term" value="F:phosphotransferase activity, alcohol group as acceptor"/>
    <property type="evidence" value="ECO:0007669"/>
    <property type="project" value="InterPro"/>
</dbReference>
<sequence>MIDIPDELIATQYAYNGAAGRAFVAALPGLAGRFLEEWGLRRDGAAMYGMCALVLPVVREADGVPAALKLQLVDEETAGEPVALRAWGAAGAGAVGVLGHDPGTGALLLERLDEGRPLSGVAGGGGVPGGSRLVGEVADARRAVTVLGGVLARLAAVPAPEGLRTLGDAVERMLAAAPEAVGRLADASERRLLADCVAAVREVAGEPGDRLLHWDLHYDNILAGRADAGRAGEWVALDPKPLAGDPGFELFPALDNLFDAGEVVWRFDALTEALGMERDRGRARAWTLGRVLQNAVWAVGDGERELAPDHAEIARRLLAVR</sequence>
<protein>
    <submittedName>
        <fullName evidence="1">Hydroxyurea phosphotransferase</fullName>
    </submittedName>
</protein>
<accession>A0A5N5EI98</accession>
<evidence type="ECO:0000313" key="2">
    <source>
        <dbReference type="Proteomes" id="UP000326907"/>
    </source>
</evidence>
<dbReference type="EMBL" id="VYUA01000019">
    <property type="protein sequence ID" value="KAB2590485.1"/>
    <property type="molecule type" value="Genomic_DNA"/>
</dbReference>
<proteinExistence type="predicted"/>
<evidence type="ECO:0000313" key="1">
    <source>
        <dbReference type="EMBL" id="KAB2590485.1"/>
    </source>
</evidence>
<dbReference type="InterPro" id="IPR011009">
    <property type="entry name" value="Kinase-like_dom_sf"/>
</dbReference>
<dbReference type="InterPro" id="IPR006748">
    <property type="entry name" value="NH2Glyco/OHUrea_AB-resist_kin"/>
</dbReference>
<dbReference type="Proteomes" id="UP000326907">
    <property type="component" value="Unassembled WGS sequence"/>
</dbReference>
<dbReference type="SUPFAM" id="SSF56112">
    <property type="entry name" value="Protein kinase-like (PK-like)"/>
    <property type="match status" value="1"/>
</dbReference>
<keyword evidence="1" id="KW-0808">Transferase</keyword>
<reference evidence="1 2" key="1">
    <citation type="submission" date="2019-09" db="EMBL/GenBank/DDBJ databases">
        <authorList>
            <person name="Liu P."/>
        </authorList>
    </citation>
    <scope>NUCLEOTIDE SEQUENCE [LARGE SCALE GENOMIC DNA]</scope>
    <source>
        <strain evidence="1 2">TRM68085</strain>
    </source>
</reference>
<organism evidence="1 2">
    <name type="scientific">Streptomyces arboris</name>
    <dbReference type="NCBI Taxonomy" id="2600619"/>
    <lineage>
        <taxon>Bacteria</taxon>
        <taxon>Bacillati</taxon>
        <taxon>Actinomycetota</taxon>
        <taxon>Actinomycetes</taxon>
        <taxon>Kitasatosporales</taxon>
        <taxon>Streptomycetaceae</taxon>
        <taxon>Streptomyces</taxon>
    </lineage>
</organism>
<dbReference type="Pfam" id="PF04655">
    <property type="entry name" value="APH_6_hur"/>
    <property type="match status" value="1"/>
</dbReference>
<name>A0A5N5EI98_9ACTN</name>
<dbReference type="GO" id="GO:0019748">
    <property type="term" value="P:secondary metabolic process"/>
    <property type="evidence" value="ECO:0007669"/>
    <property type="project" value="InterPro"/>
</dbReference>
<gene>
    <name evidence="1" type="ORF">F5983_20790</name>
</gene>